<evidence type="ECO:0008006" key="4">
    <source>
        <dbReference type="Google" id="ProtNLM"/>
    </source>
</evidence>
<organism evidence="2 3">
    <name type="scientific">Vanrija albida</name>
    <dbReference type="NCBI Taxonomy" id="181172"/>
    <lineage>
        <taxon>Eukaryota</taxon>
        <taxon>Fungi</taxon>
        <taxon>Dikarya</taxon>
        <taxon>Basidiomycota</taxon>
        <taxon>Agaricomycotina</taxon>
        <taxon>Tremellomycetes</taxon>
        <taxon>Trichosporonales</taxon>
        <taxon>Trichosporonaceae</taxon>
        <taxon>Vanrija</taxon>
    </lineage>
</organism>
<name>A0ABR3QCB1_9TREE</name>
<feature type="region of interest" description="Disordered" evidence="1">
    <location>
        <begin position="1"/>
        <end position="27"/>
    </location>
</feature>
<accession>A0ABR3QCB1</accession>
<evidence type="ECO:0000313" key="2">
    <source>
        <dbReference type="EMBL" id="KAL1412006.1"/>
    </source>
</evidence>
<protein>
    <recommendedName>
        <fullName evidence="4">F-box domain-containing protein</fullName>
    </recommendedName>
</protein>
<sequence>MTPSTPLPSNYDAACPRVPPPSPKHHTPRPLPLELIDLIVDFAPRESLLALRPVCRHTCMRATARLFHHVTIRACPRVPTPTGWTQAYVLTDTYGPRLPFPSFTASDETAAIPAVSWSPEEPMGAVTRAYVLSLVRIVDCDINFPRFSSSSLHLPELRAARIFFSYTSLHISIPNPYRPAAETIVLTGHTLLRAPPEVHGGVAPRTAVLRYVTNENPGCIGHYAPFSGEWGAFSLVVILSPATITSTSVWAGVCFACQFAALVTAAREAHSNPITIVGLHKFLRSTYYVMGRGSDELELETLLNGAVWRKRSDGSDDDCPVLDAFLVQLEAMRAAIEKHGVVCKTLHEYKRSLSKEQFLIQFSGNPILGSR</sequence>
<gene>
    <name evidence="2" type="ORF">Q8F55_003001</name>
</gene>
<dbReference type="RefSeq" id="XP_069211950.1">
    <property type="nucleotide sequence ID" value="XM_069351564.1"/>
</dbReference>
<reference evidence="2 3" key="1">
    <citation type="submission" date="2023-08" db="EMBL/GenBank/DDBJ databases">
        <title>Annotated Genome Sequence of Vanrija albida AlHP1.</title>
        <authorList>
            <person name="Herzog R."/>
        </authorList>
    </citation>
    <scope>NUCLEOTIDE SEQUENCE [LARGE SCALE GENOMIC DNA]</scope>
    <source>
        <strain evidence="2 3">AlHP1</strain>
    </source>
</reference>
<keyword evidence="3" id="KW-1185">Reference proteome</keyword>
<dbReference type="Proteomes" id="UP001565368">
    <property type="component" value="Unassembled WGS sequence"/>
</dbReference>
<comment type="caution">
    <text evidence="2">The sequence shown here is derived from an EMBL/GenBank/DDBJ whole genome shotgun (WGS) entry which is preliminary data.</text>
</comment>
<dbReference type="GeneID" id="95984044"/>
<proteinExistence type="predicted"/>
<evidence type="ECO:0000256" key="1">
    <source>
        <dbReference type="SAM" id="MobiDB-lite"/>
    </source>
</evidence>
<evidence type="ECO:0000313" key="3">
    <source>
        <dbReference type="Proteomes" id="UP001565368"/>
    </source>
</evidence>
<dbReference type="EMBL" id="JBBXJM010000002">
    <property type="protein sequence ID" value="KAL1412006.1"/>
    <property type="molecule type" value="Genomic_DNA"/>
</dbReference>